<dbReference type="InterPro" id="IPR059000">
    <property type="entry name" value="ATPase_P-type_domA"/>
</dbReference>
<evidence type="ECO:0000256" key="7">
    <source>
        <dbReference type="ARBA" id="ARBA00022967"/>
    </source>
</evidence>
<evidence type="ECO:0000256" key="9">
    <source>
        <dbReference type="ARBA" id="ARBA00023136"/>
    </source>
</evidence>
<feature type="transmembrane region" description="Helical" evidence="10">
    <location>
        <begin position="195"/>
        <end position="215"/>
    </location>
</feature>
<dbReference type="SUPFAM" id="SSF81653">
    <property type="entry name" value="Calcium ATPase, transduction domain A"/>
    <property type="match status" value="1"/>
</dbReference>
<dbReference type="PANTHER" id="PTHR43520">
    <property type="entry name" value="ATP7, ISOFORM B"/>
    <property type="match status" value="1"/>
</dbReference>
<organism evidence="12 13">
    <name type="scientific">Kitasatospora arboriphila</name>
    <dbReference type="NCBI Taxonomy" id="258052"/>
    <lineage>
        <taxon>Bacteria</taxon>
        <taxon>Bacillati</taxon>
        <taxon>Actinomycetota</taxon>
        <taxon>Actinomycetes</taxon>
        <taxon>Kitasatosporales</taxon>
        <taxon>Streptomycetaceae</taxon>
        <taxon>Kitasatospora</taxon>
    </lineage>
</organism>
<feature type="transmembrane region" description="Helical" evidence="10">
    <location>
        <begin position="348"/>
        <end position="371"/>
    </location>
</feature>
<dbReference type="EMBL" id="BAAALD010000015">
    <property type="protein sequence ID" value="GAA1079127.1"/>
    <property type="molecule type" value="Genomic_DNA"/>
</dbReference>
<feature type="domain" description="HMA" evidence="11">
    <location>
        <begin position="8"/>
        <end position="72"/>
    </location>
</feature>
<dbReference type="InterPro" id="IPR036163">
    <property type="entry name" value="HMA_dom_sf"/>
</dbReference>
<comment type="similarity">
    <text evidence="2 10">Belongs to the cation transport ATPase (P-type) (TC 3.A.3) family. Type IB subfamily.</text>
</comment>
<dbReference type="InterPro" id="IPR017969">
    <property type="entry name" value="Heavy-metal-associated_CS"/>
</dbReference>
<dbReference type="NCBIfam" id="TIGR01494">
    <property type="entry name" value="ATPase_P-type"/>
    <property type="match status" value="2"/>
</dbReference>
<keyword evidence="6 10" id="KW-0067">ATP-binding</keyword>
<gene>
    <name evidence="12" type="ORF">GCM10009663_21590</name>
</gene>
<dbReference type="SFLD" id="SFLDG00002">
    <property type="entry name" value="C1.7:_P-type_atpase_like"/>
    <property type="match status" value="1"/>
</dbReference>
<feature type="transmembrane region" description="Helical" evidence="10">
    <location>
        <begin position="689"/>
        <end position="708"/>
    </location>
</feature>
<dbReference type="PRINTS" id="PR00119">
    <property type="entry name" value="CATATPASE"/>
</dbReference>
<evidence type="ECO:0000256" key="5">
    <source>
        <dbReference type="ARBA" id="ARBA00022741"/>
    </source>
</evidence>
<dbReference type="Pfam" id="PF00122">
    <property type="entry name" value="E1-E2_ATPase"/>
    <property type="match status" value="1"/>
</dbReference>
<dbReference type="PANTHER" id="PTHR43520:SF8">
    <property type="entry name" value="P-TYPE CU(+) TRANSPORTER"/>
    <property type="match status" value="1"/>
</dbReference>
<dbReference type="SFLD" id="SFLDS00003">
    <property type="entry name" value="Haloacid_Dehalogenase"/>
    <property type="match status" value="1"/>
</dbReference>
<proteinExistence type="inferred from homology"/>
<dbReference type="InterPro" id="IPR036412">
    <property type="entry name" value="HAD-like_sf"/>
</dbReference>
<dbReference type="InterPro" id="IPR044492">
    <property type="entry name" value="P_typ_ATPase_HD_dom"/>
</dbReference>
<dbReference type="SUPFAM" id="SSF56784">
    <property type="entry name" value="HAD-like"/>
    <property type="match status" value="1"/>
</dbReference>
<comment type="subcellular location">
    <subcellularLocation>
        <location evidence="1">Cell membrane</location>
        <topology evidence="1">Multi-pass membrane protein</topology>
    </subcellularLocation>
</comment>
<feature type="transmembrane region" description="Helical" evidence="10">
    <location>
        <begin position="155"/>
        <end position="175"/>
    </location>
</feature>
<keyword evidence="3 10" id="KW-0812">Transmembrane</keyword>
<dbReference type="InterPro" id="IPR023298">
    <property type="entry name" value="ATPase_P-typ_TM_dom_sf"/>
</dbReference>
<dbReference type="InterPro" id="IPR001757">
    <property type="entry name" value="P_typ_ATPase"/>
</dbReference>
<dbReference type="InterPro" id="IPR027256">
    <property type="entry name" value="P-typ_ATPase_IB"/>
</dbReference>
<evidence type="ECO:0000313" key="12">
    <source>
        <dbReference type="EMBL" id="GAA1079127.1"/>
    </source>
</evidence>
<evidence type="ECO:0000259" key="11">
    <source>
        <dbReference type="PROSITE" id="PS50846"/>
    </source>
</evidence>
<dbReference type="SFLD" id="SFLDF00027">
    <property type="entry name" value="p-type_atpase"/>
    <property type="match status" value="1"/>
</dbReference>
<dbReference type="Proteomes" id="UP001499987">
    <property type="component" value="Unassembled WGS sequence"/>
</dbReference>
<dbReference type="Gene3D" id="3.30.70.100">
    <property type="match status" value="1"/>
</dbReference>
<evidence type="ECO:0000256" key="8">
    <source>
        <dbReference type="ARBA" id="ARBA00022989"/>
    </source>
</evidence>
<dbReference type="NCBIfam" id="TIGR01511">
    <property type="entry name" value="ATPase-IB1_Cu"/>
    <property type="match status" value="1"/>
</dbReference>
<protein>
    <submittedName>
        <fullName evidence="12">Heavy metal translocating P-type ATPase</fullName>
    </submittedName>
</protein>
<evidence type="ECO:0000256" key="4">
    <source>
        <dbReference type="ARBA" id="ARBA00022723"/>
    </source>
</evidence>
<evidence type="ECO:0000256" key="1">
    <source>
        <dbReference type="ARBA" id="ARBA00004651"/>
    </source>
</evidence>
<dbReference type="PROSITE" id="PS00154">
    <property type="entry name" value="ATPASE_E1_E2"/>
    <property type="match status" value="1"/>
</dbReference>
<keyword evidence="4 10" id="KW-0479">Metal-binding</keyword>
<feature type="transmembrane region" description="Helical" evidence="10">
    <location>
        <begin position="91"/>
        <end position="111"/>
    </location>
</feature>
<name>A0ABN1TFQ7_9ACTN</name>
<feature type="transmembrane region" description="Helical" evidence="10">
    <location>
        <begin position="714"/>
        <end position="731"/>
    </location>
</feature>
<sequence>MSAATGRVVTDLAVGGMTCAACVGRVEKRLARIDGVTATVNLATGRARVVHPAGVPFADLAAAVERAGCTAAPLPDEPVGAAPTDGDDDGLLRASVTAALAVPVLTVSMAPGLQFPAWQWVCFLLAVPVVTWGAYGFHRRAWHHLRQATATMDTLVSLGVLASFGWSAYALFLGGAGAVGMRMPFSLTADPGGAAHLYLEAAVGVPLFVLCGRVLEGRARRRGGSALRALAELGAKEVCVRAAGVERLAPVRELLPGQEFVVRPGEKVATDGVVVEGGSALDASLLTGESVPVEVGPGDRVTGATVNVGGVLVVRATAVGADTQLARITALVTEAQTGRARAQRLADAVAGGFVPCVLAVAVCVLGFWLGAGGAPQAAVTAAVAVLVVACPCALGLATPTALLAATGRGAELGVLVRGPEVLEGLRRIDTVVLDKTGTLTTGRMELVEVTTAPGVGEAEVLRLAGAVEHGSEHPIGRAVAAATRLRGGAGLPAVDGFAATAGLGVRGTVEGRRVRVVRPDRVTVPGGRLRTALARAESAGRTAVVVELDGRAAAVLAVGDTVRPGSWRTLRRLRDLGLEPVLLTGDRPGPARAVAAELGITAVHAAASPERKAEVIAGLRAAGRRVAMVGDGVNDAVALASADLGVALAGGTDAAIGAAGLTLVRGDIESLVVAVRLARRTVAAIRTNLVWAFGYNAVLLPMAALGLLNPMPAALAMSASSLLVVANSLRLRTWRASRGVR</sequence>
<dbReference type="InterPro" id="IPR018303">
    <property type="entry name" value="ATPase_P-typ_P_site"/>
</dbReference>
<dbReference type="Gene3D" id="3.40.50.1000">
    <property type="entry name" value="HAD superfamily/HAD-like"/>
    <property type="match status" value="1"/>
</dbReference>
<dbReference type="Pfam" id="PF00702">
    <property type="entry name" value="Hydrolase"/>
    <property type="match status" value="1"/>
</dbReference>
<reference evidence="12 13" key="1">
    <citation type="journal article" date="2019" name="Int. J. Syst. Evol. Microbiol.">
        <title>The Global Catalogue of Microorganisms (GCM) 10K type strain sequencing project: providing services to taxonomists for standard genome sequencing and annotation.</title>
        <authorList>
            <consortium name="The Broad Institute Genomics Platform"/>
            <consortium name="The Broad Institute Genome Sequencing Center for Infectious Disease"/>
            <person name="Wu L."/>
            <person name="Ma J."/>
        </authorList>
    </citation>
    <scope>NUCLEOTIDE SEQUENCE [LARGE SCALE GENOMIC DNA]</scope>
    <source>
        <strain evidence="12 13">JCM 13002</strain>
    </source>
</reference>
<evidence type="ECO:0000313" key="13">
    <source>
        <dbReference type="Proteomes" id="UP001499987"/>
    </source>
</evidence>
<keyword evidence="9 10" id="KW-0472">Membrane</keyword>
<keyword evidence="7" id="KW-1278">Translocase</keyword>
<feature type="transmembrane region" description="Helical" evidence="10">
    <location>
        <begin position="117"/>
        <end position="135"/>
    </location>
</feature>
<dbReference type="SUPFAM" id="SSF55008">
    <property type="entry name" value="HMA, heavy metal-associated domain"/>
    <property type="match status" value="1"/>
</dbReference>
<accession>A0ABN1TFQ7</accession>
<evidence type="ECO:0000256" key="6">
    <source>
        <dbReference type="ARBA" id="ARBA00022840"/>
    </source>
</evidence>
<evidence type="ECO:0000256" key="2">
    <source>
        <dbReference type="ARBA" id="ARBA00006024"/>
    </source>
</evidence>
<dbReference type="InterPro" id="IPR023299">
    <property type="entry name" value="ATPase_P-typ_cyto_dom_N"/>
</dbReference>
<dbReference type="InterPro" id="IPR008250">
    <property type="entry name" value="ATPase_P-typ_transduc_dom_A_sf"/>
</dbReference>
<feature type="transmembrane region" description="Helical" evidence="10">
    <location>
        <begin position="377"/>
        <end position="398"/>
    </location>
</feature>
<dbReference type="CDD" id="cd00371">
    <property type="entry name" value="HMA"/>
    <property type="match status" value="1"/>
</dbReference>
<dbReference type="PROSITE" id="PS01229">
    <property type="entry name" value="COF_2"/>
    <property type="match status" value="1"/>
</dbReference>
<comment type="caution">
    <text evidence="12">The sequence shown here is derived from an EMBL/GenBank/DDBJ whole genome shotgun (WGS) entry which is preliminary data.</text>
</comment>
<keyword evidence="10" id="KW-1003">Cell membrane</keyword>
<keyword evidence="8 10" id="KW-1133">Transmembrane helix</keyword>
<dbReference type="Pfam" id="PF00403">
    <property type="entry name" value="HMA"/>
    <property type="match status" value="1"/>
</dbReference>
<dbReference type="PROSITE" id="PS01047">
    <property type="entry name" value="HMA_1"/>
    <property type="match status" value="1"/>
</dbReference>
<dbReference type="Gene3D" id="2.70.150.10">
    <property type="entry name" value="Calcium-transporting ATPase, cytoplasmic transduction domain A"/>
    <property type="match status" value="1"/>
</dbReference>
<evidence type="ECO:0000256" key="10">
    <source>
        <dbReference type="RuleBase" id="RU362081"/>
    </source>
</evidence>
<dbReference type="PROSITE" id="PS50846">
    <property type="entry name" value="HMA_2"/>
    <property type="match status" value="1"/>
</dbReference>
<dbReference type="InterPro" id="IPR023214">
    <property type="entry name" value="HAD_sf"/>
</dbReference>
<keyword evidence="5 10" id="KW-0547">Nucleotide-binding</keyword>
<keyword evidence="13" id="KW-1185">Reference proteome</keyword>
<dbReference type="NCBIfam" id="TIGR01525">
    <property type="entry name" value="ATPase-IB_hvy"/>
    <property type="match status" value="1"/>
</dbReference>
<dbReference type="InterPro" id="IPR006121">
    <property type="entry name" value="HMA_dom"/>
</dbReference>
<dbReference type="Gene3D" id="3.40.1110.10">
    <property type="entry name" value="Calcium-transporting ATPase, cytoplasmic domain N"/>
    <property type="match status" value="1"/>
</dbReference>
<evidence type="ECO:0000256" key="3">
    <source>
        <dbReference type="ARBA" id="ARBA00022692"/>
    </source>
</evidence>
<dbReference type="SUPFAM" id="SSF81665">
    <property type="entry name" value="Calcium ATPase, transmembrane domain M"/>
    <property type="match status" value="1"/>
</dbReference>